<organism evidence="1 2">
    <name type="scientific">Methylobacterium aerolatum</name>
    <dbReference type="NCBI Taxonomy" id="418708"/>
    <lineage>
        <taxon>Bacteria</taxon>
        <taxon>Pseudomonadati</taxon>
        <taxon>Pseudomonadota</taxon>
        <taxon>Alphaproteobacteria</taxon>
        <taxon>Hyphomicrobiales</taxon>
        <taxon>Methylobacteriaceae</taxon>
        <taxon>Methylobacterium</taxon>
    </lineage>
</organism>
<evidence type="ECO:0008006" key="3">
    <source>
        <dbReference type="Google" id="ProtNLM"/>
    </source>
</evidence>
<protein>
    <recommendedName>
        <fullName evidence="3">Integrase catalytic domain-containing protein</fullName>
    </recommendedName>
</protein>
<dbReference type="Proteomes" id="UP001231124">
    <property type="component" value="Unassembled WGS sequence"/>
</dbReference>
<name>A0ABU0I1X6_9HYPH</name>
<proteinExistence type="predicted"/>
<keyword evidence="2" id="KW-1185">Reference proteome</keyword>
<dbReference type="EMBL" id="JAUSVP010000009">
    <property type="protein sequence ID" value="MDQ0448607.1"/>
    <property type="molecule type" value="Genomic_DNA"/>
</dbReference>
<dbReference type="InterPro" id="IPR012337">
    <property type="entry name" value="RNaseH-like_sf"/>
</dbReference>
<evidence type="ECO:0000313" key="1">
    <source>
        <dbReference type="EMBL" id="MDQ0448607.1"/>
    </source>
</evidence>
<accession>A0ABU0I1X6</accession>
<gene>
    <name evidence="1" type="ORF">QO012_003118</name>
</gene>
<sequence length="52" mass="5618">MARRIDGVGVIEALAQAMCLHGIPDNIRCDDAPGSPWENGYCESLNGKTQDE</sequence>
<reference evidence="1 2" key="1">
    <citation type="submission" date="2023-07" db="EMBL/GenBank/DDBJ databases">
        <title>Genomic Encyclopedia of Type Strains, Phase IV (KMG-IV): sequencing the most valuable type-strain genomes for metagenomic binning, comparative biology and taxonomic classification.</title>
        <authorList>
            <person name="Goeker M."/>
        </authorList>
    </citation>
    <scope>NUCLEOTIDE SEQUENCE [LARGE SCALE GENOMIC DNA]</scope>
    <source>
        <strain evidence="1 2">DSM 19013</strain>
    </source>
</reference>
<comment type="caution">
    <text evidence="1">The sequence shown here is derived from an EMBL/GenBank/DDBJ whole genome shotgun (WGS) entry which is preliminary data.</text>
</comment>
<dbReference type="SUPFAM" id="SSF53098">
    <property type="entry name" value="Ribonuclease H-like"/>
    <property type="match status" value="1"/>
</dbReference>
<evidence type="ECO:0000313" key="2">
    <source>
        <dbReference type="Proteomes" id="UP001231124"/>
    </source>
</evidence>